<evidence type="ECO:0000313" key="9">
    <source>
        <dbReference type="EMBL" id="AEM68663.1"/>
    </source>
</evidence>
<dbReference type="GO" id="GO:0051301">
    <property type="term" value="P:cell division"/>
    <property type="evidence" value="ECO:0007669"/>
    <property type="project" value="UniProtKB-KW"/>
</dbReference>
<dbReference type="GO" id="GO:2000143">
    <property type="term" value="P:negative regulation of DNA-templated transcription initiation"/>
    <property type="evidence" value="ECO:0007669"/>
    <property type="project" value="TreeGrafter"/>
</dbReference>
<dbReference type="NCBIfam" id="TIGR00242">
    <property type="entry name" value="division/cell wall cluster transcriptional repressor MraZ"/>
    <property type="match status" value="1"/>
</dbReference>
<keyword evidence="4 7" id="KW-0805">Transcription regulation</keyword>
<keyword evidence="2 7" id="KW-0963">Cytoplasm</keyword>
<feature type="domain" description="SpoVT-AbrB" evidence="8">
    <location>
        <begin position="5"/>
        <end position="47"/>
    </location>
</feature>
<organism evidence="9 10">
    <name type="scientific">Mycoplasma putrefaciens (strain ATCC 15718 / NCTC 10155 / C30 KS-1 / KS-1)</name>
    <dbReference type="NCBI Taxonomy" id="743965"/>
    <lineage>
        <taxon>Bacteria</taxon>
        <taxon>Bacillati</taxon>
        <taxon>Mycoplasmatota</taxon>
        <taxon>Mollicutes</taxon>
        <taxon>Mycoplasmataceae</taxon>
        <taxon>Mycoplasma</taxon>
    </lineage>
</organism>
<evidence type="ECO:0000256" key="2">
    <source>
        <dbReference type="ARBA" id="ARBA00022490"/>
    </source>
</evidence>
<dbReference type="PANTHER" id="PTHR34701:SF1">
    <property type="entry name" value="TRANSCRIPTIONAL REGULATOR MRAZ"/>
    <property type="match status" value="1"/>
</dbReference>
<keyword evidence="9" id="KW-0131">Cell cycle</keyword>
<dbReference type="PANTHER" id="PTHR34701">
    <property type="entry name" value="TRANSCRIPTIONAL REGULATOR MRAZ"/>
    <property type="match status" value="1"/>
</dbReference>
<evidence type="ECO:0000259" key="8">
    <source>
        <dbReference type="PROSITE" id="PS51740"/>
    </source>
</evidence>
<sequence>MLFGTYKHCLDTKQRLTLPAKLRIKLANPVYITKGLQADLEIRSKQEFLNWQATVLDSHLNDKELKDFQRLILANTLEIYIDNAGRIKIPKTFIQDSNLEKNVFIFGLGDHLEVWSQSKYDQHKKQALSLVKKINYKLTRGDL</sequence>
<dbReference type="EMBL" id="CP003021">
    <property type="protein sequence ID" value="AEM68663.1"/>
    <property type="molecule type" value="Genomic_DNA"/>
</dbReference>
<comment type="subcellular location">
    <subcellularLocation>
        <location evidence="7">Cytoplasm</location>
        <location evidence="7">Nucleoid</location>
    </subcellularLocation>
</comment>
<dbReference type="InterPro" id="IPR020603">
    <property type="entry name" value="MraZ_dom"/>
</dbReference>
<dbReference type="Proteomes" id="UP000008907">
    <property type="component" value="Chromosome"/>
</dbReference>
<dbReference type="InterPro" id="IPR007159">
    <property type="entry name" value="SpoVT-AbrB_dom"/>
</dbReference>
<dbReference type="GO" id="GO:0003700">
    <property type="term" value="F:DNA-binding transcription factor activity"/>
    <property type="evidence" value="ECO:0007669"/>
    <property type="project" value="UniProtKB-UniRule"/>
</dbReference>
<keyword evidence="5 7" id="KW-0238">DNA-binding</keyword>
<dbReference type="CDD" id="cd16321">
    <property type="entry name" value="MraZ_C"/>
    <property type="match status" value="1"/>
</dbReference>
<keyword evidence="6 7" id="KW-0804">Transcription</keyword>
<dbReference type="InterPro" id="IPR037914">
    <property type="entry name" value="SpoVT-AbrB_sf"/>
</dbReference>
<comment type="subunit">
    <text evidence="7">Forms oligomers.</text>
</comment>
<accession>A0A7U3ZSG5</accession>
<dbReference type="RefSeq" id="WP_014035019.1">
    <property type="nucleotide sequence ID" value="NC_015946.1"/>
</dbReference>
<evidence type="ECO:0000256" key="1">
    <source>
        <dbReference type="ARBA" id="ARBA00013860"/>
    </source>
</evidence>
<dbReference type="Gene3D" id="3.40.1550.20">
    <property type="entry name" value="Transcriptional regulator MraZ domain"/>
    <property type="match status" value="1"/>
</dbReference>
<dbReference type="Pfam" id="PF02381">
    <property type="entry name" value="MraZ"/>
    <property type="match status" value="2"/>
</dbReference>
<keyword evidence="9" id="KW-0132">Cell division</keyword>
<proteinExistence type="inferred from homology"/>
<dbReference type="AlphaFoldDB" id="A0A7U3ZSG5"/>
<dbReference type="CDD" id="cd16320">
    <property type="entry name" value="MraZ_N"/>
    <property type="match status" value="1"/>
</dbReference>
<evidence type="ECO:0000256" key="7">
    <source>
        <dbReference type="HAMAP-Rule" id="MF_01008"/>
    </source>
</evidence>
<comment type="similarity">
    <text evidence="7">Belongs to the MraZ family.</text>
</comment>
<dbReference type="GO" id="GO:0005737">
    <property type="term" value="C:cytoplasm"/>
    <property type="evidence" value="ECO:0007669"/>
    <property type="project" value="UniProtKB-UniRule"/>
</dbReference>
<reference evidence="9 10" key="1">
    <citation type="journal article" date="2011" name="J. Bacteriol.">
        <title>Genome Sequence of Mycoplasma putrefaciens Type Strain KS1.</title>
        <authorList>
            <person name="Calcutt M.J."/>
            <person name="Foecking M.F."/>
        </authorList>
    </citation>
    <scope>NUCLEOTIDE SEQUENCE [LARGE SCALE GENOMIC DNA]</scope>
    <source>
        <strain evidence="10">ATCC 15718 / NCTC 10155 / C30 KS-1 / KS-1</strain>
    </source>
</reference>
<dbReference type="InterPro" id="IPR003444">
    <property type="entry name" value="MraZ"/>
</dbReference>
<evidence type="ECO:0000256" key="3">
    <source>
        <dbReference type="ARBA" id="ARBA00022737"/>
    </source>
</evidence>
<keyword evidence="3" id="KW-0677">Repeat</keyword>
<evidence type="ECO:0000256" key="5">
    <source>
        <dbReference type="ARBA" id="ARBA00023125"/>
    </source>
</evidence>
<protein>
    <recommendedName>
        <fullName evidence="1 7">Transcriptional regulator MraZ</fullName>
    </recommendedName>
</protein>
<dbReference type="GO" id="GO:0009295">
    <property type="term" value="C:nucleoid"/>
    <property type="evidence" value="ECO:0007669"/>
    <property type="project" value="UniProtKB-SubCell"/>
</dbReference>
<dbReference type="HAMAP" id="MF_01008">
    <property type="entry name" value="MraZ"/>
    <property type="match status" value="1"/>
</dbReference>
<dbReference type="InterPro" id="IPR038619">
    <property type="entry name" value="MraZ_sf"/>
</dbReference>
<evidence type="ECO:0000256" key="6">
    <source>
        <dbReference type="ARBA" id="ARBA00023163"/>
    </source>
</evidence>
<dbReference type="InterPro" id="IPR035642">
    <property type="entry name" value="MraZ_N"/>
</dbReference>
<feature type="domain" description="SpoVT-AbrB" evidence="8">
    <location>
        <begin position="76"/>
        <end position="119"/>
    </location>
</feature>
<name>A0A7U3ZSG5_MYCPK</name>
<dbReference type="InterPro" id="IPR035644">
    <property type="entry name" value="MraZ_C"/>
</dbReference>
<dbReference type="PROSITE" id="PS51740">
    <property type="entry name" value="SPOVT_ABRB"/>
    <property type="match status" value="2"/>
</dbReference>
<dbReference type="GO" id="GO:0000976">
    <property type="term" value="F:transcription cis-regulatory region binding"/>
    <property type="evidence" value="ECO:0007669"/>
    <property type="project" value="TreeGrafter"/>
</dbReference>
<gene>
    <name evidence="7 9" type="primary">mraZ</name>
    <name evidence="9" type="ordered locus">MPUT_0285</name>
</gene>
<evidence type="ECO:0000256" key="4">
    <source>
        <dbReference type="ARBA" id="ARBA00023015"/>
    </source>
</evidence>
<dbReference type="KEGG" id="mpf:MPUT_0285"/>
<evidence type="ECO:0000313" key="10">
    <source>
        <dbReference type="Proteomes" id="UP000008907"/>
    </source>
</evidence>
<dbReference type="SUPFAM" id="SSF89447">
    <property type="entry name" value="AbrB/MazE/MraZ-like"/>
    <property type="match status" value="1"/>
</dbReference>